<comment type="caution">
    <text evidence="3">The sequence shown here is derived from an EMBL/GenBank/DDBJ whole genome shotgun (WGS) entry which is preliminary data.</text>
</comment>
<keyword evidence="4" id="KW-1185">Reference proteome</keyword>
<dbReference type="OrthoDB" id="2132045at2759"/>
<feature type="transmembrane region" description="Helical" evidence="2">
    <location>
        <begin position="61"/>
        <end position="89"/>
    </location>
</feature>
<proteinExistence type="predicted"/>
<keyword evidence="2" id="KW-1133">Transmembrane helix</keyword>
<dbReference type="EMBL" id="MCFH01000026">
    <property type="protein sequence ID" value="ORX48699.1"/>
    <property type="molecule type" value="Genomic_DNA"/>
</dbReference>
<evidence type="ECO:0000256" key="2">
    <source>
        <dbReference type="SAM" id="Phobius"/>
    </source>
</evidence>
<dbReference type="Proteomes" id="UP000193719">
    <property type="component" value="Unassembled WGS sequence"/>
</dbReference>
<sequence length="690" mass="82643">MAIAKTLFIFTLILQTGFAGTVVAILSKDGAFLSMGILSALIFLSLLIALMIFWSKKLKYLYMYIITVVLWLIITVFLFLDIFGIFHILESLDNLIIGRSAINNYKNNTSAIPSLSFYLYIGLMVFMVLGAILACFVPLKQNIKQTDEYGNVYRDSKTVSIYSSSKKKTRFASEVITINNSDIDGGDPGITIIPNNNNYFNSLDYNKRNDNYNNYDMLPTTDKAPFLNTRQSMNNNVNYNSLRRMKNETPVNNRYDNDYYSRDNINPEDFDESIKYNTLSSSKPKSPMSPLKQFNESTNRSSTFDRSFASRRGQEAREKSERERNRERIRERERERLRERNRRDRERDRQRDRSRNRDRRERERDRYRNDHDRNNYDDDNSDDEIEEKELHPGNISSREELETYLNKSSMSISKSMSMVGNPKFVSMFEIEENASDASGDEEDDFTMNHFTIKCKICKKDIPIEEVENHKCESMNIPLIKCETEEHKKEMEEKARKEKEEKVRLEREKKEKEEKERLEKEEEKRIEREKRQRRQKEREKARERERRRDERSRDRGGDRRRDERSRDRGGDRRRDERSRDRKRRDNKESEWEQRYNTKEEHKHERDRSRRRREENNEIREGSRYEIIKEYEQVLNDEVTVKHGHVFEVEKVFEDGWCVGTNLSTNKWGAIPMNCLNNRQERRRRIQSLYMA</sequence>
<reference evidence="3 4" key="2">
    <citation type="submission" date="2016-08" db="EMBL/GenBank/DDBJ databases">
        <title>Pervasive Adenine N6-methylation of Active Genes in Fungi.</title>
        <authorList>
            <consortium name="DOE Joint Genome Institute"/>
            <person name="Mondo S.J."/>
            <person name="Dannebaum R.O."/>
            <person name="Kuo R.C."/>
            <person name="Labutti K."/>
            <person name="Haridas S."/>
            <person name="Kuo A."/>
            <person name="Salamov A."/>
            <person name="Ahrendt S.R."/>
            <person name="Lipzen A."/>
            <person name="Sullivan W."/>
            <person name="Andreopoulos W.B."/>
            <person name="Clum A."/>
            <person name="Lindquist E."/>
            <person name="Daum C."/>
            <person name="Ramamoorthy G.K."/>
            <person name="Gryganskyi A."/>
            <person name="Culley D."/>
            <person name="Magnuson J.K."/>
            <person name="James T.Y."/>
            <person name="O'Malley M.A."/>
            <person name="Stajich J.E."/>
            <person name="Spatafora J.W."/>
            <person name="Visel A."/>
            <person name="Grigoriev I.V."/>
        </authorList>
    </citation>
    <scope>NUCLEOTIDE SEQUENCE [LARGE SCALE GENOMIC DNA]</scope>
    <source>
        <strain evidence="4">finn</strain>
    </source>
</reference>
<dbReference type="InterPro" id="IPR036028">
    <property type="entry name" value="SH3-like_dom_sf"/>
</dbReference>
<dbReference type="SUPFAM" id="SSF50044">
    <property type="entry name" value="SH3-domain"/>
    <property type="match status" value="1"/>
</dbReference>
<dbReference type="Gene3D" id="2.30.30.40">
    <property type="entry name" value="SH3 Domains"/>
    <property type="match status" value="1"/>
</dbReference>
<dbReference type="AlphaFoldDB" id="A0A1Y1V8V3"/>
<feature type="compositionally biased region" description="Basic and acidic residues" evidence="1">
    <location>
        <begin position="312"/>
        <end position="376"/>
    </location>
</feature>
<feature type="transmembrane region" description="Helical" evidence="2">
    <location>
        <begin position="7"/>
        <end position="26"/>
    </location>
</feature>
<evidence type="ECO:0000256" key="1">
    <source>
        <dbReference type="SAM" id="MobiDB-lite"/>
    </source>
</evidence>
<feature type="compositionally biased region" description="Acidic residues" evidence="1">
    <location>
        <begin position="377"/>
        <end position="387"/>
    </location>
</feature>
<evidence type="ECO:0000313" key="4">
    <source>
        <dbReference type="Proteomes" id="UP000193719"/>
    </source>
</evidence>
<feature type="transmembrane region" description="Helical" evidence="2">
    <location>
        <begin position="32"/>
        <end position="54"/>
    </location>
</feature>
<keyword evidence="2" id="KW-0812">Transmembrane</keyword>
<feature type="region of interest" description="Disordered" evidence="1">
    <location>
        <begin position="490"/>
        <end position="615"/>
    </location>
</feature>
<gene>
    <name evidence="3" type="ORF">BCR36DRAFT_413117</name>
</gene>
<organism evidence="3 4">
    <name type="scientific">Piromyces finnis</name>
    <dbReference type="NCBI Taxonomy" id="1754191"/>
    <lineage>
        <taxon>Eukaryota</taxon>
        <taxon>Fungi</taxon>
        <taxon>Fungi incertae sedis</taxon>
        <taxon>Chytridiomycota</taxon>
        <taxon>Chytridiomycota incertae sedis</taxon>
        <taxon>Neocallimastigomycetes</taxon>
        <taxon>Neocallimastigales</taxon>
        <taxon>Neocallimastigaceae</taxon>
        <taxon>Piromyces</taxon>
    </lineage>
</organism>
<keyword evidence="2" id="KW-0472">Membrane</keyword>
<evidence type="ECO:0008006" key="5">
    <source>
        <dbReference type="Google" id="ProtNLM"/>
    </source>
</evidence>
<protein>
    <recommendedName>
        <fullName evidence="5">SH3 domain-containing protein</fullName>
    </recommendedName>
</protein>
<evidence type="ECO:0000313" key="3">
    <source>
        <dbReference type="EMBL" id="ORX48699.1"/>
    </source>
</evidence>
<reference evidence="3 4" key="1">
    <citation type="submission" date="2016-08" db="EMBL/GenBank/DDBJ databases">
        <title>Genomes of anaerobic fungi encode conserved fungal cellulosomes for biomass hydrolysis.</title>
        <authorList>
            <consortium name="DOE Joint Genome Institute"/>
            <person name="Haitjema C.H."/>
            <person name="Gilmore S.P."/>
            <person name="Henske J.K."/>
            <person name="Solomon K.V."/>
            <person name="De Groot R."/>
            <person name="Kuo A."/>
            <person name="Mondo S.J."/>
            <person name="Salamov A.A."/>
            <person name="Labutti K."/>
            <person name="Zhao Z."/>
            <person name="Chiniquy J."/>
            <person name="Barry K."/>
            <person name="Brewer H.M."/>
            <person name="Purvine S.O."/>
            <person name="Wright A.T."/>
            <person name="Boxma B."/>
            <person name="Van Alen T."/>
            <person name="Hackstein J.H."/>
            <person name="Baker S.E."/>
            <person name="Grigoriev I.V."/>
            <person name="O'Malley M.A."/>
        </authorList>
    </citation>
    <scope>NUCLEOTIDE SEQUENCE [LARGE SCALE GENOMIC DNA]</scope>
    <source>
        <strain evidence="4">finn</strain>
    </source>
</reference>
<name>A0A1Y1V8V3_9FUNG</name>
<accession>A0A1Y1V8V3</accession>
<feature type="region of interest" description="Disordered" evidence="1">
    <location>
        <begin position="244"/>
        <end position="400"/>
    </location>
</feature>
<feature type="compositionally biased region" description="Low complexity" evidence="1">
    <location>
        <begin position="279"/>
        <end position="292"/>
    </location>
</feature>
<feature type="transmembrane region" description="Helical" evidence="2">
    <location>
        <begin position="117"/>
        <end position="139"/>
    </location>
</feature>
<feature type="compositionally biased region" description="Polar residues" evidence="1">
    <location>
        <begin position="294"/>
        <end position="305"/>
    </location>
</feature>